<keyword evidence="1" id="KW-0472">Membrane</keyword>
<dbReference type="PROSITE" id="PS51257">
    <property type="entry name" value="PROKAR_LIPOPROTEIN"/>
    <property type="match status" value="1"/>
</dbReference>
<proteinExistence type="predicted"/>
<accession>A0A2S6IK55</accession>
<organism evidence="2 3">
    <name type="scientific">Kineococcus xinjiangensis</name>
    <dbReference type="NCBI Taxonomy" id="512762"/>
    <lineage>
        <taxon>Bacteria</taxon>
        <taxon>Bacillati</taxon>
        <taxon>Actinomycetota</taxon>
        <taxon>Actinomycetes</taxon>
        <taxon>Kineosporiales</taxon>
        <taxon>Kineosporiaceae</taxon>
        <taxon>Kineococcus</taxon>
    </lineage>
</organism>
<gene>
    <name evidence="2" type="ORF">CLV92_107116</name>
</gene>
<evidence type="ECO:0000313" key="2">
    <source>
        <dbReference type="EMBL" id="PPK94613.1"/>
    </source>
</evidence>
<sequence length="206" mass="20972">MAGVDLKPYADLPGMRARQLLGDACCLLWVLASCWAGVLAHRVVSSLAEPALHVAEGAGGLADQLRDAAGTVGRIPLAGRELEGALSGAASRADSVAAAGQQQAELVADVALLSALAVALVPSVLALALRVPRRLRYARRAAAAEALARRGGAELLALRALVGSPPEALARVGADPLAGWRAGDPQVVCALAALELRRLGLHSPLS</sequence>
<evidence type="ECO:0000256" key="1">
    <source>
        <dbReference type="SAM" id="Phobius"/>
    </source>
</evidence>
<keyword evidence="1" id="KW-0812">Transmembrane</keyword>
<evidence type="ECO:0000313" key="3">
    <source>
        <dbReference type="Proteomes" id="UP000239485"/>
    </source>
</evidence>
<keyword evidence="3" id="KW-1185">Reference proteome</keyword>
<comment type="caution">
    <text evidence="2">The sequence shown here is derived from an EMBL/GenBank/DDBJ whole genome shotgun (WGS) entry which is preliminary data.</text>
</comment>
<dbReference type="Proteomes" id="UP000239485">
    <property type="component" value="Unassembled WGS sequence"/>
</dbReference>
<name>A0A2S6IK55_9ACTN</name>
<keyword evidence="1" id="KW-1133">Transmembrane helix</keyword>
<feature type="transmembrane region" description="Helical" evidence="1">
    <location>
        <begin position="110"/>
        <end position="131"/>
    </location>
</feature>
<protein>
    <submittedName>
        <fullName evidence="2">Uncharacterized protein</fullName>
    </submittedName>
</protein>
<reference evidence="2 3" key="1">
    <citation type="submission" date="2018-02" db="EMBL/GenBank/DDBJ databases">
        <title>Genomic Encyclopedia of Archaeal and Bacterial Type Strains, Phase II (KMG-II): from individual species to whole genera.</title>
        <authorList>
            <person name="Goeker M."/>
        </authorList>
    </citation>
    <scope>NUCLEOTIDE SEQUENCE [LARGE SCALE GENOMIC DNA]</scope>
    <source>
        <strain evidence="2 3">DSM 22857</strain>
    </source>
</reference>
<dbReference type="EMBL" id="PTJD01000007">
    <property type="protein sequence ID" value="PPK94613.1"/>
    <property type="molecule type" value="Genomic_DNA"/>
</dbReference>
<dbReference type="AlphaFoldDB" id="A0A2S6IK55"/>
<feature type="transmembrane region" description="Helical" evidence="1">
    <location>
        <begin position="20"/>
        <end position="40"/>
    </location>
</feature>